<evidence type="ECO:0000313" key="3">
    <source>
        <dbReference type="Proteomes" id="UP000009096"/>
    </source>
</evidence>
<keyword evidence="3" id="KW-1185">Reference proteome</keyword>
<dbReference type="HOGENOM" id="CLU_2320574_0_0_1"/>
<dbReference type="Proteomes" id="UP000009096">
    <property type="component" value="Chromosome 1"/>
</dbReference>
<feature type="compositionally biased region" description="Polar residues" evidence="1">
    <location>
        <begin position="1"/>
        <end position="10"/>
    </location>
</feature>
<gene>
    <name evidence="2" type="ORF">FVEG_00001</name>
</gene>
<reference evidence="2 3" key="1">
    <citation type="journal article" date="2010" name="Nature">
        <title>Comparative genomics reveals mobile pathogenicity chromosomes in Fusarium.</title>
        <authorList>
            <person name="Ma L.J."/>
            <person name="van der Does H.C."/>
            <person name="Borkovich K.A."/>
            <person name="Coleman J.J."/>
            <person name="Daboussi M.J."/>
            <person name="Di Pietro A."/>
            <person name="Dufresne M."/>
            <person name="Freitag M."/>
            <person name="Grabherr M."/>
            <person name="Henrissat B."/>
            <person name="Houterman P.M."/>
            <person name="Kang S."/>
            <person name="Shim W.B."/>
            <person name="Woloshuk C."/>
            <person name="Xie X."/>
            <person name="Xu J.R."/>
            <person name="Antoniw J."/>
            <person name="Baker S.E."/>
            <person name="Bluhm B.H."/>
            <person name="Breakspear A."/>
            <person name="Brown D.W."/>
            <person name="Butchko R.A."/>
            <person name="Chapman S."/>
            <person name="Coulson R."/>
            <person name="Coutinho P.M."/>
            <person name="Danchin E.G."/>
            <person name="Diener A."/>
            <person name="Gale L.R."/>
            <person name="Gardiner D.M."/>
            <person name="Goff S."/>
            <person name="Hammond-Kosack K.E."/>
            <person name="Hilburn K."/>
            <person name="Hua-Van A."/>
            <person name="Jonkers W."/>
            <person name="Kazan K."/>
            <person name="Kodira C.D."/>
            <person name="Koehrsen M."/>
            <person name="Kumar L."/>
            <person name="Lee Y.H."/>
            <person name="Li L."/>
            <person name="Manners J.M."/>
            <person name="Miranda-Saavedra D."/>
            <person name="Mukherjee M."/>
            <person name="Park G."/>
            <person name="Park J."/>
            <person name="Park S.Y."/>
            <person name="Proctor R.H."/>
            <person name="Regev A."/>
            <person name="Ruiz-Roldan M.C."/>
            <person name="Sain D."/>
            <person name="Sakthikumar S."/>
            <person name="Sykes S."/>
            <person name="Schwartz D.C."/>
            <person name="Turgeon B.G."/>
            <person name="Wapinski I."/>
            <person name="Yoder O."/>
            <person name="Young S."/>
            <person name="Zeng Q."/>
            <person name="Zhou S."/>
            <person name="Galagan J."/>
            <person name="Cuomo C.A."/>
            <person name="Kistler H.C."/>
            <person name="Rep M."/>
        </authorList>
    </citation>
    <scope>NUCLEOTIDE SEQUENCE [LARGE SCALE GENOMIC DNA]</scope>
    <source>
        <strain evidence="3">M3125 / FGSC 7600</strain>
    </source>
</reference>
<sequence>MELTPYNASGSLKPYGPTDTPIPIPKARPISRTSCQWKRNSVFGSSFVFGASLFAQVCKVTFCSQTKLGADCLESVPVHEVQWSQSQLSTCTATQSDKD</sequence>
<protein>
    <submittedName>
        <fullName evidence="2">Uncharacterized protein</fullName>
    </submittedName>
</protein>
<accession>W7LT83</accession>
<dbReference type="EMBL" id="DS022242">
    <property type="protein sequence ID" value="EWG35782.1"/>
    <property type="molecule type" value="Genomic_DNA"/>
</dbReference>
<organism evidence="2 3">
    <name type="scientific">Gibberella moniliformis (strain M3125 / FGSC 7600)</name>
    <name type="common">Maize ear and stalk rot fungus</name>
    <name type="synonym">Fusarium verticillioides</name>
    <dbReference type="NCBI Taxonomy" id="334819"/>
    <lineage>
        <taxon>Eukaryota</taxon>
        <taxon>Fungi</taxon>
        <taxon>Dikarya</taxon>
        <taxon>Ascomycota</taxon>
        <taxon>Pezizomycotina</taxon>
        <taxon>Sordariomycetes</taxon>
        <taxon>Hypocreomycetidae</taxon>
        <taxon>Hypocreales</taxon>
        <taxon>Nectriaceae</taxon>
        <taxon>Fusarium</taxon>
        <taxon>Fusarium fujikuroi species complex</taxon>
    </lineage>
</organism>
<dbReference type="EMBL" id="CM000578">
    <property type="protein sequence ID" value="EWG35782.1"/>
    <property type="molecule type" value="Genomic_DNA"/>
</dbReference>
<dbReference type="GeneID" id="30058404"/>
<evidence type="ECO:0000313" key="2">
    <source>
        <dbReference type="EMBL" id="EWG35782.1"/>
    </source>
</evidence>
<dbReference type="RefSeq" id="XP_018741973.1">
    <property type="nucleotide sequence ID" value="XM_018886426.1"/>
</dbReference>
<proteinExistence type="predicted"/>
<feature type="region of interest" description="Disordered" evidence="1">
    <location>
        <begin position="1"/>
        <end position="23"/>
    </location>
</feature>
<dbReference type="KEGG" id="fvr:FVEG_00001"/>
<evidence type="ECO:0000256" key="1">
    <source>
        <dbReference type="SAM" id="MobiDB-lite"/>
    </source>
</evidence>
<dbReference type="AlphaFoldDB" id="W7LT83"/>
<dbReference type="VEuPathDB" id="FungiDB:FVEG_00001"/>
<name>W7LT83_GIBM7</name>